<organism evidence="2 3">
    <name type="scientific">Ignisphaera cupida</name>
    <dbReference type="NCBI Taxonomy" id="3050454"/>
    <lineage>
        <taxon>Archaea</taxon>
        <taxon>Thermoproteota</taxon>
        <taxon>Thermoprotei</taxon>
        <taxon>Desulfurococcales</taxon>
        <taxon>Desulfurococcaceae</taxon>
        <taxon>Ignisphaera</taxon>
    </lineage>
</organism>
<proteinExistence type="predicted"/>
<dbReference type="EMBL" id="JASNVW010000001">
    <property type="protein sequence ID" value="MDK6028059.1"/>
    <property type="molecule type" value="Genomic_DNA"/>
</dbReference>
<keyword evidence="1" id="KW-1133">Transmembrane helix</keyword>
<feature type="transmembrane region" description="Helical" evidence="1">
    <location>
        <begin position="129"/>
        <end position="147"/>
    </location>
</feature>
<feature type="transmembrane region" description="Helical" evidence="1">
    <location>
        <begin position="91"/>
        <end position="109"/>
    </location>
</feature>
<dbReference type="RefSeq" id="WP_285273033.1">
    <property type="nucleotide sequence ID" value="NZ_JASNVW010000001.1"/>
</dbReference>
<evidence type="ECO:0000256" key="1">
    <source>
        <dbReference type="SAM" id="Phobius"/>
    </source>
</evidence>
<feature type="transmembrane region" description="Helical" evidence="1">
    <location>
        <begin position="6"/>
        <end position="26"/>
    </location>
</feature>
<reference evidence="2 3" key="1">
    <citation type="submission" date="2023-05" db="EMBL/GenBank/DDBJ databases">
        <title>A new hyperthermophilic archaea 'Ignisphaera cupida' sp. nov. and description of the family 'Ignisphaeraceae' fam. nov.</title>
        <authorList>
            <person name="Podosokorskaya O.A."/>
            <person name="Elcheninov A.G."/>
            <person name="Klukina A."/>
            <person name="Merkel A.Y."/>
        </authorList>
    </citation>
    <scope>NUCLEOTIDE SEQUENCE [LARGE SCALE GENOMIC DNA]</scope>
    <source>
        <strain evidence="2 3">4213-co</strain>
    </source>
</reference>
<name>A0ABD4Z4K6_9CREN</name>
<evidence type="ECO:0000313" key="3">
    <source>
        <dbReference type="Proteomes" id="UP001529235"/>
    </source>
</evidence>
<feature type="transmembrane region" description="Helical" evidence="1">
    <location>
        <begin position="247"/>
        <end position="266"/>
    </location>
</feature>
<comment type="caution">
    <text evidence="2">The sequence shown here is derived from an EMBL/GenBank/DDBJ whole genome shotgun (WGS) entry which is preliminary data.</text>
</comment>
<feature type="transmembrane region" description="Helical" evidence="1">
    <location>
        <begin position="61"/>
        <end position="79"/>
    </location>
</feature>
<keyword evidence="1" id="KW-0472">Membrane</keyword>
<evidence type="ECO:0000313" key="2">
    <source>
        <dbReference type="EMBL" id="MDK6028059.1"/>
    </source>
</evidence>
<gene>
    <name evidence="2" type="ORF">QPL79_01605</name>
</gene>
<accession>A0ABD4Z4K6</accession>
<keyword evidence="1" id="KW-0812">Transmembrane</keyword>
<protein>
    <submittedName>
        <fullName evidence="2">Uncharacterized protein</fullName>
    </submittedName>
</protein>
<feature type="transmembrane region" description="Helical" evidence="1">
    <location>
        <begin position="167"/>
        <end position="189"/>
    </location>
</feature>
<keyword evidence="3" id="KW-1185">Reference proteome</keyword>
<dbReference type="Proteomes" id="UP001529235">
    <property type="component" value="Unassembled WGS sequence"/>
</dbReference>
<dbReference type="AlphaFoldDB" id="A0ABD4Z4K6"/>
<sequence length="285" mass="32443">MNRRIVVVITFIAVFISFYAFSPLLARNKCFADSLRAIVPYPHYIWSALLVYVLNRFFYDVSTICLFMAMGLLLIVKSIDRSFVINAVKHVVIPIAIGYGSATFLFYASIFMSRLYQANSALVDDLHKIFLSIPLIYLYWFGLPFVFTRILYPSGILYPPGTASKKALATGLAAYLAATALSISIAYLVKTYFDSVIYKCSAYEAAKTIFYAPDLTEEEIERRIDMIISMEPIKRVESTDTVRFSDMLYLATSSITYVVVSMLIHIRKILKKKRKLKAQPIKILQ</sequence>